<evidence type="ECO:0000256" key="1">
    <source>
        <dbReference type="ARBA" id="ARBA00023163"/>
    </source>
</evidence>
<comment type="subcellular location">
    <subcellularLocation>
        <location evidence="2">Cytoplasm</location>
    </subcellularLocation>
</comment>
<evidence type="ECO:0000313" key="4">
    <source>
        <dbReference type="EMBL" id="QQR92933.1"/>
    </source>
</evidence>
<keyword evidence="2" id="KW-0963">Cytoplasm</keyword>
<dbReference type="PANTHER" id="PTHR10535:SF0">
    <property type="entry name" value="DNA-DIRECTED RNA POLYMERASES I, II, AND III SUBUNIT RPABC1"/>
    <property type="match status" value="1"/>
</dbReference>
<organism evidence="4">
    <name type="scientific">Candidatus Iainarchaeum sp</name>
    <dbReference type="NCBI Taxonomy" id="3101447"/>
    <lineage>
        <taxon>Archaea</taxon>
        <taxon>Candidatus Iainarchaeota</taxon>
        <taxon>Candidatus Iainarchaeia</taxon>
        <taxon>Candidatus Iainarchaeales</taxon>
        <taxon>Candidatus Iainarchaeaceae</taxon>
        <taxon>Candidatus Iainarchaeum</taxon>
    </lineage>
</organism>
<comment type="function">
    <text evidence="2">DNA-dependent RNA polymerase (RNAP) catalyzes the transcription of DNA into RNA using the four ribonucleoside triphosphates as substrates.</text>
</comment>
<dbReference type="EC" id="2.7.7.6" evidence="2"/>
<evidence type="ECO:0000259" key="3">
    <source>
        <dbReference type="Pfam" id="PF01191"/>
    </source>
</evidence>
<comment type="similarity">
    <text evidence="2">Belongs to the archaeal Rpo5/eukaryotic RPB5 RNA polymerase subunit family.</text>
</comment>
<keyword evidence="1 2" id="KW-0804">Transcription</keyword>
<dbReference type="GO" id="GO:0006362">
    <property type="term" value="P:transcription elongation by RNA polymerase I"/>
    <property type="evidence" value="ECO:0007669"/>
    <property type="project" value="TreeGrafter"/>
</dbReference>
<dbReference type="GO" id="GO:0005737">
    <property type="term" value="C:cytoplasm"/>
    <property type="evidence" value="ECO:0007669"/>
    <property type="project" value="UniProtKB-SubCell"/>
</dbReference>
<dbReference type="GO" id="GO:0000428">
    <property type="term" value="C:DNA-directed RNA polymerase complex"/>
    <property type="evidence" value="ECO:0007669"/>
    <property type="project" value="UniProtKB-KW"/>
</dbReference>
<comment type="subunit">
    <text evidence="2">Part of the RNA polymerase complex.</text>
</comment>
<dbReference type="Proteomes" id="UP000596004">
    <property type="component" value="Chromosome"/>
</dbReference>
<protein>
    <recommendedName>
        <fullName evidence="2">DNA-directed RNA polymerase subunit Rpo5</fullName>
        <ecNumber evidence="2">2.7.7.6</ecNumber>
    </recommendedName>
    <alternativeName>
        <fullName evidence="2">DNA-directed RNA polymerase subunit H</fullName>
    </alternativeName>
</protein>
<dbReference type="Gene3D" id="3.90.940.20">
    <property type="entry name" value="RPB5-like RNA polymerase subunit"/>
    <property type="match status" value="1"/>
</dbReference>
<dbReference type="HAMAP" id="MF_00025">
    <property type="entry name" value="RNApol_Rpo5_RPB5"/>
    <property type="match status" value="1"/>
</dbReference>
<dbReference type="NCBIfam" id="NF007129">
    <property type="entry name" value="PRK09570.1"/>
    <property type="match status" value="1"/>
</dbReference>
<evidence type="ECO:0000256" key="2">
    <source>
        <dbReference type="HAMAP-Rule" id="MF_00025"/>
    </source>
</evidence>
<dbReference type="GO" id="GO:0003899">
    <property type="term" value="F:DNA-directed RNA polymerase activity"/>
    <property type="evidence" value="ECO:0007669"/>
    <property type="project" value="UniProtKB-UniRule"/>
</dbReference>
<dbReference type="InterPro" id="IPR000783">
    <property type="entry name" value="RNA_pol_subH/Rpb5_C"/>
</dbReference>
<sequence>MLKALSEHHLVPQHELLKKDEAKNLLAQFGLDVDKLPRISLEDPMCTELKAGIGDVIRIVRRSPVAGDTIYYRRVV</sequence>
<reference evidence="4" key="1">
    <citation type="submission" date="2020-11" db="EMBL/GenBank/DDBJ databases">
        <title>Connecting structure to function with the recovery of over 1000 high-quality activated sludge metagenome-assembled genomes encoding full-length rRNA genes using long-read sequencing.</title>
        <authorList>
            <person name="Singleton C.M."/>
            <person name="Petriglieri F."/>
            <person name="Kristensen J.M."/>
            <person name="Kirkegaard R.H."/>
            <person name="Michaelsen T.Y."/>
            <person name="Andersen M.H."/>
            <person name="Karst S.M."/>
            <person name="Dueholm M.S."/>
            <person name="Nielsen P.H."/>
            <person name="Albertsen M."/>
        </authorList>
    </citation>
    <scope>NUCLEOTIDE SEQUENCE</scope>
    <source>
        <strain evidence="4">Fred_18-Q3-R57-64_BAT3C.431</strain>
    </source>
</reference>
<dbReference type="Pfam" id="PF01191">
    <property type="entry name" value="RNA_pol_Rpb5_C"/>
    <property type="match status" value="1"/>
</dbReference>
<keyword evidence="2 4" id="KW-0240">DNA-directed RNA polymerase</keyword>
<dbReference type="PANTHER" id="PTHR10535">
    <property type="entry name" value="DNA-DIRECTED RNA POLYMERASES I, II, AND III SUBUNIT RPABC1"/>
    <property type="match status" value="1"/>
</dbReference>
<dbReference type="GO" id="GO:0006366">
    <property type="term" value="P:transcription by RNA polymerase II"/>
    <property type="evidence" value="ECO:0007669"/>
    <property type="project" value="TreeGrafter"/>
</dbReference>
<proteinExistence type="inferred from homology"/>
<keyword evidence="2 4" id="KW-0808">Transferase</keyword>
<dbReference type="SUPFAM" id="SSF55287">
    <property type="entry name" value="RPB5-like RNA polymerase subunit"/>
    <property type="match status" value="1"/>
</dbReference>
<dbReference type="InterPro" id="IPR035913">
    <property type="entry name" value="RPB5-like_sf"/>
</dbReference>
<name>A0A7T9I211_9ARCH</name>
<comment type="catalytic activity">
    <reaction evidence="2">
        <text>RNA(n) + a ribonucleoside 5'-triphosphate = RNA(n+1) + diphosphate</text>
        <dbReference type="Rhea" id="RHEA:21248"/>
        <dbReference type="Rhea" id="RHEA-COMP:14527"/>
        <dbReference type="Rhea" id="RHEA-COMP:17342"/>
        <dbReference type="ChEBI" id="CHEBI:33019"/>
        <dbReference type="ChEBI" id="CHEBI:61557"/>
        <dbReference type="ChEBI" id="CHEBI:140395"/>
        <dbReference type="EC" id="2.7.7.6"/>
    </reaction>
</comment>
<dbReference type="EMBL" id="CP064981">
    <property type="protein sequence ID" value="QQR92933.1"/>
    <property type="molecule type" value="Genomic_DNA"/>
</dbReference>
<feature type="domain" description="RNA polymerase subunit H/Rpb5 C-terminal" evidence="3">
    <location>
        <begin position="5"/>
        <end position="75"/>
    </location>
</feature>
<accession>A0A7T9I211</accession>
<dbReference type="InterPro" id="IPR014381">
    <property type="entry name" value="Arch_Rpo5/euc_Rpb5"/>
</dbReference>
<keyword evidence="2 4" id="KW-0548">Nucleotidyltransferase</keyword>
<dbReference type="AlphaFoldDB" id="A0A7T9I211"/>
<dbReference type="GO" id="GO:0042797">
    <property type="term" value="P:tRNA transcription by RNA polymerase III"/>
    <property type="evidence" value="ECO:0007669"/>
    <property type="project" value="TreeGrafter"/>
</dbReference>
<dbReference type="GO" id="GO:0003677">
    <property type="term" value="F:DNA binding"/>
    <property type="evidence" value="ECO:0007669"/>
    <property type="project" value="InterPro"/>
</dbReference>
<gene>
    <name evidence="2" type="primary">rpo5</name>
    <name evidence="2" type="synonym">rpoH</name>
    <name evidence="4" type="ORF">IPJ89_01655</name>
</gene>